<evidence type="ECO:0000256" key="5">
    <source>
        <dbReference type="ARBA" id="ARBA00022475"/>
    </source>
</evidence>
<keyword evidence="6" id="KW-0378">Hydrolase</keyword>
<dbReference type="FunFam" id="3.20.20.80:FF:000151">
    <property type="entry name" value="Glucan endo-1,3-beta-glucosidase btgC"/>
    <property type="match status" value="1"/>
</dbReference>
<evidence type="ECO:0000256" key="9">
    <source>
        <dbReference type="ARBA" id="ARBA00023180"/>
    </source>
</evidence>
<keyword evidence="8 17" id="KW-0472">Membrane</keyword>
<dbReference type="GO" id="GO:0005886">
    <property type="term" value="C:plasma membrane"/>
    <property type="evidence" value="ECO:0007669"/>
    <property type="project" value="UniProtKB-SubCell"/>
</dbReference>
<feature type="region of interest" description="Disordered" evidence="16">
    <location>
        <begin position="1"/>
        <end position="145"/>
    </location>
</feature>
<dbReference type="GO" id="GO:0009277">
    <property type="term" value="C:fungal-type cell wall"/>
    <property type="evidence" value="ECO:0007669"/>
    <property type="project" value="TreeGrafter"/>
</dbReference>
<dbReference type="InterPro" id="IPR050732">
    <property type="entry name" value="Beta-glucan_modifiers"/>
</dbReference>
<dbReference type="PANTHER" id="PTHR16631:SF17">
    <property type="entry name" value="GLUCAN ENDO-1,3-BETA-GLUCOSIDASE BTGC"/>
    <property type="match status" value="1"/>
</dbReference>
<feature type="compositionally biased region" description="Basic and acidic residues" evidence="16">
    <location>
        <begin position="9"/>
        <end position="26"/>
    </location>
</feature>
<keyword evidence="17" id="KW-1133">Transmembrane helix</keyword>
<feature type="compositionally biased region" description="Gly residues" evidence="16">
    <location>
        <begin position="114"/>
        <end position="124"/>
    </location>
</feature>
<keyword evidence="5" id="KW-1003">Cell membrane</keyword>
<dbReference type="OrthoDB" id="68336at2759"/>
<evidence type="ECO:0000256" key="15">
    <source>
        <dbReference type="ARBA" id="ARBA00043078"/>
    </source>
</evidence>
<keyword evidence="10" id="KW-0119">Carbohydrate metabolism</keyword>
<evidence type="ECO:0000256" key="16">
    <source>
        <dbReference type="SAM" id="MobiDB-lite"/>
    </source>
</evidence>
<dbReference type="HOGENOM" id="CLU_011476_0_0_1"/>
<dbReference type="AlphaFoldDB" id="A0A086SWV6"/>
<gene>
    <name evidence="18" type="ORF">ACRE_076940</name>
</gene>
<evidence type="ECO:0000256" key="2">
    <source>
        <dbReference type="ARBA" id="ARBA00004401"/>
    </source>
</evidence>
<evidence type="ECO:0000313" key="19">
    <source>
        <dbReference type="Proteomes" id="UP000029964"/>
    </source>
</evidence>
<evidence type="ECO:0000256" key="6">
    <source>
        <dbReference type="ARBA" id="ARBA00022801"/>
    </source>
</evidence>
<dbReference type="PANTHER" id="PTHR16631">
    <property type="entry name" value="GLUCAN 1,3-BETA-GLUCOSIDASE"/>
    <property type="match status" value="1"/>
</dbReference>
<keyword evidence="9" id="KW-0325">Glycoprotein</keyword>
<protein>
    <recommendedName>
        <fullName evidence="4">glucan endo-1,3-beta-D-glucosidase</fullName>
        <ecNumber evidence="4">3.2.1.39</ecNumber>
    </recommendedName>
    <alternativeName>
        <fullName evidence="15">Endo-1,3-beta-glucanase btgC</fullName>
    </alternativeName>
    <alternativeName>
        <fullName evidence="14">Laminarinase btgC</fullName>
    </alternativeName>
</protein>
<evidence type="ECO:0000256" key="12">
    <source>
        <dbReference type="ARBA" id="ARBA00023326"/>
    </source>
</evidence>
<evidence type="ECO:0000256" key="14">
    <source>
        <dbReference type="ARBA" id="ARBA00042373"/>
    </source>
</evidence>
<evidence type="ECO:0000256" key="8">
    <source>
        <dbReference type="ARBA" id="ARBA00023136"/>
    </source>
</evidence>
<feature type="transmembrane region" description="Helical" evidence="17">
    <location>
        <begin position="326"/>
        <end position="350"/>
    </location>
</feature>
<dbReference type="EMBL" id="JPKY01000122">
    <property type="protein sequence ID" value="KFH41588.1"/>
    <property type="molecule type" value="Genomic_DNA"/>
</dbReference>
<dbReference type="GO" id="GO:0005576">
    <property type="term" value="C:extracellular region"/>
    <property type="evidence" value="ECO:0007669"/>
    <property type="project" value="TreeGrafter"/>
</dbReference>
<dbReference type="GO" id="GO:0042973">
    <property type="term" value="F:glucan endo-1,3-beta-D-glucosidase activity"/>
    <property type="evidence" value="ECO:0007669"/>
    <property type="project" value="UniProtKB-EC"/>
</dbReference>
<evidence type="ECO:0000313" key="18">
    <source>
        <dbReference type="EMBL" id="KFH41588.1"/>
    </source>
</evidence>
<comment type="subcellular location">
    <subcellularLocation>
        <location evidence="2">Cell membrane</location>
        <topology evidence="2">Single-pass type II membrane protein</topology>
    </subcellularLocation>
</comment>
<comment type="catalytic activity">
    <reaction evidence="1">
        <text>Hydrolysis of (1-&gt;3)-beta-D-glucosidic linkages in (1-&gt;3)-beta-D-glucans.</text>
        <dbReference type="EC" id="3.2.1.39"/>
    </reaction>
</comment>
<dbReference type="EC" id="3.2.1.39" evidence="4"/>
<accession>A0A086SWV6</accession>
<keyword evidence="12" id="KW-0624">Polysaccharide degradation</keyword>
<feature type="region of interest" description="Disordered" evidence="16">
    <location>
        <begin position="217"/>
        <end position="253"/>
    </location>
</feature>
<comment type="function">
    <text evidence="13">Glucanases play a role in cell expansion during growth, in cell-cell fusion during mating, and in spore release during sporulation. This enzyme may be involved in beta-glucan degradation. Active on laminarin and lichenan.</text>
</comment>
<feature type="region of interest" description="Disordered" evidence="16">
    <location>
        <begin position="353"/>
        <end position="374"/>
    </location>
</feature>
<keyword evidence="11" id="KW-0961">Cell wall biogenesis/degradation</keyword>
<reference evidence="19" key="1">
    <citation type="journal article" date="2014" name="Genome Announc.">
        <title>Genome sequence and annotation of Acremonium chrysogenum, producer of the beta-lactam antibiotic cephalosporin C.</title>
        <authorList>
            <person name="Terfehr D."/>
            <person name="Dahlmann T.A."/>
            <person name="Specht T."/>
            <person name="Zadra I."/>
            <person name="Kuernsteiner H."/>
            <person name="Kueck U."/>
        </authorList>
    </citation>
    <scope>NUCLEOTIDE SEQUENCE [LARGE SCALE GENOMIC DNA]</scope>
    <source>
        <strain evidence="19">ATCC 11550 / CBS 779.69 / DSM 880 / IAM 14645 / JCM 23072 / IMI 49137</strain>
    </source>
</reference>
<feature type="region of interest" description="Disordered" evidence="16">
    <location>
        <begin position="158"/>
        <end position="191"/>
    </location>
</feature>
<dbReference type="GO" id="GO:0071555">
    <property type="term" value="P:cell wall organization"/>
    <property type="evidence" value="ECO:0007669"/>
    <property type="project" value="UniProtKB-KW"/>
</dbReference>
<comment type="similarity">
    <text evidence="3">Belongs to the glycosyl hydrolase 17 family.</text>
</comment>
<organism evidence="18 19">
    <name type="scientific">Hapsidospora chrysogenum (strain ATCC 11550 / CBS 779.69 / DSM 880 / IAM 14645 / JCM 23072 / IMI 49137)</name>
    <name type="common">Acremonium chrysogenum</name>
    <dbReference type="NCBI Taxonomy" id="857340"/>
    <lineage>
        <taxon>Eukaryota</taxon>
        <taxon>Fungi</taxon>
        <taxon>Dikarya</taxon>
        <taxon>Ascomycota</taxon>
        <taxon>Pezizomycotina</taxon>
        <taxon>Sordariomycetes</taxon>
        <taxon>Hypocreomycetidae</taxon>
        <taxon>Hypocreales</taxon>
        <taxon>Bionectriaceae</taxon>
        <taxon>Hapsidospora</taxon>
    </lineage>
</organism>
<keyword evidence="17" id="KW-0812">Transmembrane</keyword>
<evidence type="ECO:0000256" key="3">
    <source>
        <dbReference type="ARBA" id="ARBA00008773"/>
    </source>
</evidence>
<proteinExistence type="inferred from homology"/>
<evidence type="ECO:0000256" key="1">
    <source>
        <dbReference type="ARBA" id="ARBA00000382"/>
    </source>
</evidence>
<evidence type="ECO:0000256" key="10">
    <source>
        <dbReference type="ARBA" id="ARBA00023277"/>
    </source>
</evidence>
<dbReference type="GO" id="GO:0009986">
    <property type="term" value="C:cell surface"/>
    <property type="evidence" value="ECO:0007669"/>
    <property type="project" value="TreeGrafter"/>
</dbReference>
<evidence type="ECO:0000256" key="13">
    <source>
        <dbReference type="ARBA" id="ARBA00037649"/>
    </source>
</evidence>
<evidence type="ECO:0000256" key="4">
    <source>
        <dbReference type="ARBA" id="ARBA00012780"/>
    </source>
</evidence>
<sequence length="695" mass="75056">MPQYAYGEPYEREPLESSRIPHDSPSRHPLASNYDYARQPSPSPYTDAPAQYHSPSRDPYAGSARGQPQYQYPGETVYRSSPSDPPAPPPPRHGDNSYYARGPPAHGEDMGYGDAYGQGHGQGYAGNHHNHVTPGADNFSESASGGMAGVAYNVADRNPRESGLEAAHASGLPPPPSRTAQTTGYGGGGAAAAGAGGGGGYLVHNYGYASDPYADDPYQGYSSSTRSVDRRLGEVNPEEIEDDGDDGLRHPKYSQRNSMLSSAATSDRGARPAIGAAAAVGAAAAAGGAVGGLLQRGGGPEYNLADGSEKPFGGEKDKGMSKKMKWLIIIGAALVIVGAVVGGVVGSMIVNQRKNDRGGTDTGESAEDDLEKNGDLSADSAEIKELLNNPDLHKVFPGMDYTPIHVQYPDCLRDPPSQNNITRDIAVLSQLTNKVRLYGTDCNQTEMVLHAIDRLDLKDEVKVWMGVWQDDNDTTNARQLEQMWTVLDEYGDEPFEGLIVANEILFREEMTITTLANLLEEVRSNLTDRNLDLPVATSDLGDDWTDALARASDYIMANIHPFFAGEPASDAADWVMNFWENNNGQFFKKDKKKNIISETGWPTGGGTNCGSATVTDCPNGSVAGVDELNEFMEDWVCAALENGTEYFWFSAFDEPWKVRFNEKGKEWEDKWGLMDVNRNLKKGVKIPDCGGKTVS</sequence>
<evidence type="ECO:0000256" key="17">
    <source>
        <dbReference type="SAM" id="Phobius"/>
    </source>
</evidence>
<keyword evidence="19" id="KW-1185">Reference proteome</keyword>
<keyword evidence="7" id="KW-0735">Signal-anchor</keyword>
<evidence type="ECO:0000256" key="11">
    <source>
        <dbReference type="ARBA" id="ARBA00023316"/>
    </source>
</evidence>
<comment type="caution">
    <text evidence="18">The sequence shown here is derived from an EMBL/GenBank/DDBJ whole genome shotgun (WGS) entry which is preliminary data.</text>
</comment>
<dbReference type="SUPFAM" id="SSF51445">
    <property type="entry name" value="(Trans)glycosidases"/>
    <property type="match status" value="1"/>
</dbReference>
<evidence type="ECO:0000256" key="7">
    <source>
        <dbReference type="ARBA" id="ARBA00022968"/>
    </source>
</evidence>
<dbReference type="GO" id="GO:0000272">
    <property type="term" value="P:polysaccharide catabolic process"/>
    <property type="evidence" value="ECO:0007669"/>
    <property type="project" value="UniProtKB-KW"/>
</dbReference>
<dbReference type="InterPro" id="IPR017853">
    <property type="entry name" value="GH"/>
</dbReference>
<dbReference type="STRING" id="857340.A0A086SWV6"/>
<dbReference type="Gene3D" id="3.20.20.80">
    <property type="entry name" value="Glycosidases"/>
    <property type="match status" value="1"/>
</dbReference>
<name>A0A086SWV6_HAPC1</name>
<dbReference type="Proteomes" id="UP000029964">
    <property type="component" value="Unassembled WGS sequence"/>
</dbReference>
<feature type="compositionally biased region" description="Acidic residues" evidence="16">
    <location>
        <begin position="236"/>
        <end position="245"/>
    </location>
</feature>